<feature type="transmembrane region" description="Helical" evidence="3">
    <location>
        <begin position="634"/>
        <end position="655"/>
    </location>
</feature>
<keyword evidence="3" id="KW-0472">Membrane</keyword>
<name>B6AFA3_CRYMR</name>
<evidence type="ECO:0000313" key="5">
    <source>
        <dbReference type="EMBL" id="EEA06894.1"/>
    </source>
</evidence>
<feature type="domain" description="SSD" evidence="4">
    <location>
        <begin position="601"/>
        <end position="758"/>
    </location>
</feature>
<dbReference type="Pfam" id="PF12349">
    <property type="entry name" value="Sterol-sensing"/>
    <property type="match status" value="1"/>
</dbReference>
<dbReference type="RefSeq" id="XP_002141243.1">
    <property type="nucleotide sequence ID" value="XM_002141207.1"/>
</dbReference>
<keyword evidence="3" id="KW-0812">Transmembrane</keyword>
<evidence type="ECO:0000256" key="2">
    <source>
        <dbReference type="SAM" id="MobiDB-lite"/>
    </source>
</evidence>
<feature type="transmembrane region" description="Helical" evidence="3">
    <location>
        <begin position="706"/>
        <end position="729"/>
    </location>
</feature>
<feature type="compositionally biased region" description="Polar residues" evidence="2">
    <location>
        <begin position="858"/>
        <end position="870"/>
    </location>
</feature>
<proteinExistence type="inferred from homology"/>
<feature type="transmembrane region" description="Helical" evidence="3">
    <location>
        <begin position="735"/>
        <end position="758"/>
    </location>
</feature>
<comment type="similarity">
    <text evidence="1">Belongs to the patched family.</text>
</comment>
<feature type="transmembrane region" description="Helical" evidence="3">
    <location>
        <begin position="1129"/>
        <end position="1153"/>
    </location>
</feature>
<dbReference type="InterPro" id="IPR051697">
    <property type="entry name" value="Patched_domain-protein"/>
</dbReference>
<sequence length="1540" mass="174015">MLFLGHLYRHPVDDAERQFALPNSQAKSDELKYNSAFPGARTRHELVLFKVSDGGSVMSPENLHIMKMFHDGLMNVTFTVDEIDAKRLLEAYNDLRNATSKKKVTLLSEYNKTFNIEEYNNLRSLTESSDRIISENTKNGSLRQIGNEILLRNQKVQDNLDLFNYSDEINGNKEVSKLQSGIFNKFEKTTDEIELSNTAVYQPINEDFGLYNKSKGHQNTYKFRNLQFKIISDSSGNKTQETLFFQDPVNIQFYNSSTSPRQLAPSFQPHGFGILNRFPHRIPASQKNDTNSTDKNTSSKDEYYLDSPNFISNKYMAPEPVEEIDQKTGYKVTKYKFHFGHVCARVQGGACRRPSGILWMYKNIHDFGNPIPSPYVINTHTYQSFRTDMWLSPVGMKHDPKTEYVTSSKAAILEYQLSDQDFIRKYSMLWEKQFIKYCSEVQNKLKNHYYNKQEEPQDLSMISENEFLTTSSKEIKNDTHNTLEDSKITKKLNTTVSAHRNEKSQTYSINDTKLSTSQEIPNTSSNITNITINQNIYSSKADNQPGIHSNITSIRTSKSSSQDTFKSDTGSSDNPLNIYYNARRALSDELTEQTYIDSPKDYAIIGSLIAILIVYGWSVGYGCNIYTSRATSGVFGAFAALLAYVGGAGLCYLAGLEHTTTASAAPFLVLGVGMDDSFVVINSYNMTYPLKSAEDRIVSAIRDCGLSISLTTLTNLLSFAIGTSTGYLAIRNFCILTFVGLLFGYVTCLTILLGVLCIDARFEEERRIKFCGKIFLKNRKASDSIDESKNILLRDFSTVFLIGYLTNQYLHKDFKSNSLSKIDQIKMILKPQDYISNTKEASSSEDKEKNESKQNNNDMCQSDTVSTISKSKIDIQINEKPNGANKNLEYNTELDRSKLTESDKKSVLEGDSEVGTGSKLNFQNSLLSSSSLALLSIPIKEQQFLDTRHLSKQTRRVRNPSSNLIGNQIQKEESNIKFSTGDSYINSSVSAKQDLSGESTKYDYIPKSNSFTSDSVILSKKQNSTTEDMRQLFPKSQSAFNLCLNSSSNLTLSSESSSTLSIESNSNLQNNQFSDEVNTKSKLTAYSTFSQETRDNLSTIIEEDSLTESFPMEPQQNIGRKSRRFVIRYYARFLTMLPVRIGILLLSMVFFGVSIYSAIELKMGLDLKVLAPPSSQVYKFFVNHEALFNKYGDITYLMFPASQNINNQGDNTWWSSEFRESYRNLQEKIHNAWFTKLKLDGMSAFYDSLLIKGLPQNPQEYSRMLKAFIKSPYNRHFEDDFVFNSKSGELEAWRSILVPKYLPDTSVRGKYMTDIRHIMENTPNIKHPIAYSPLFIFYESDVSILPQTLYNMGCALIAVLLASLILMPSVSSVIIVIIILCMVDTCIIGMMAQWGLNLNMLTMVNLIMSIGISVDYSTHICHTFAHCTGKNRSIRVIETLGLMGIPIFHGAMSTQFAVTVLAFSDSYILQTFYKMMTLVVCIGICYGAIILPAILTIFGPMEVVKYVKVQDEDKENPAITTSTKPIVIHSTETGIQRSEI</sequence>
<feature type="region of interest" description="Disordered" evidence="2">
    <location>
        <begin position="837"/>
        <end position="914"/>
    </location>
</feature>
<dbReference type="GeneID" id="6996567"/>
<gene>
    <name evidence="5" type="ORF">CMU_032790</name>
</gene>
<accession>B6AFA3</accession>
<evidence type="ECO:0000259" key="4">
    <source>
        <dbReference type="PROSITE" id="PS50156"/>
    </source>
</evidence>
<dbReference type="OrthoDB" id="6510177at2759"/>
<feature type="transmembrane region" description="Helical" evidence="3">
    <location>
        <begin position="1475"/>
        <end position="1498"/>
    </location>
</feature>
<dbReference type="Proteomes" id="UP000001460">
    <property type="component" value="Unassembled WGS sequence"/>
</dbReference>
<feature type="transmembrane region" description="Helical" evidence="3">
    <location>
        <begin position="602"/>
        <end position="622"/>
    </location>
</feature>
<feature type="transmembrane region" description="Helical" evidence="3">
    <location>
        <begin position="1400"/>
        <end position="1418"/>
    </location>
</feature>
<feature type="transmembrane region" description="Helical" evidence="3">
    <location>
        <begin position="1439"/>
        <end position="1463"/>
    </location>
</feature>
<dbReference type="VEuPathDB" id="CryptoDB:CMU_032790"/>
<dbReference type="PROSITE" id="PS50156">
    <property type="entry name" value="SSD"/>
    <property type="match status" value="1"/>
</dbReference>
<evidence type="ECO:0000313" key="6">
    <source>
        <dbReference type="Proteomes" id="UP000001460"/>
    </source>
</evidence>
<dbReference type="eggNOG" id="KOG1934">
    <property type="taxonomic scope" value="Eukaryota"/>
</dbReference>
<protein>
    <submittedName>
        <fullName evidence="5">Patched family protein</fullName>
    </submittedName>
</protein>
<feature type="compositionally biased region" description="Basic and acidic residues" evidence="2">
    <location>
        <begin position="842"/>
        <end position="852"/>
    </location>
</feature>
<dbReference type="OMA" id="STHICHT"/>
<evidence type="ECO:0000256" key="1">
    <source>
        <dbReference type="ARBA" id="ARBA00005585"/>
    </source>
</evidence>
<dbReference type="GO" id="GO:0016020">
    <property type="term" value="C:membrane"/>
    <property type="evidence" value="ECO:0007669"/>
    <property type="project" value="TreeGrafter"/>
</dbReference>
<dbReference type="InterPro" id="IPR000731">
    <property type="entry name" value="SSD"/>
</dbReference>
<evidence type="ECO:0000256" key="3">
    <source>
        <dbReference type="SAM" id="Phobius"/>
    </source>
</evidence>
<keyword evidence="6" id="KW-1185">Reference proteome</keyword>
<feature type="transmembrane region" description="Helical" evidence="3">
    <location>
        <begin position="1349"/>
        <end position="1366"/>
    </location>
</feature>
<dbReference type="InterPro" id="IPR053958">
    <property type="entry name" value="HMGCR/SNAP/NPC1-like_SSD"/>
</dbReference>
<feature type="transmembrane region" description="Helical" evidence="3">
    <location>
        <begin position="1373"/>
        <end position="1394"/>
    </location>
</feature>
<dbReference type="Gene3D" id="1.20.1640.10">
    <property type="entry name" value="Multidrug efflux transporter AcrB transmembrane domain"/>
    <property type="match status" value="2"/>
</dbReference>
<dbReference type="PANTHER" id="PTHR10796:SF92">
    <property type="entry name" value="PATCHED-RELATED, ISOFORM A"/>
    <property type="match status" value="1"/>
</dbReference>
<reference evidence="5" key="1">
    <citation type="submission" date="2008-06" db="EMBL/GenBank/DDBJ databases">
        <authorList>
            <person name="Lorenzi H."/>
            <person name="Inman J."/>
            <person name="Miller J."/>
            <person name="Schobel S."/>
            <person name="Amedeo P."/>
            <person name="Caler E.V."/>
            <person name="da Silva J."/>
        </authorList>
    </citation>
    <scope>NUCLEOTIDE SEQUENCE [LARGE SCALE GENOMIC DNA]</scope>
    <source>
        <strain evidence="5">RN66</strain>
    </source>
</reference>
<dbReference type="EMBL" id="DS989731">
    <property type="protein sequence ID" value="EEA06894.1"/>
    <property type="molecule type" value="Genomic_DNA"/>
</dbReference>
<organism evidence="5 6">
    <name type="scientific">Cryptosporidium muris (strain RN66)</name>
    <dbReference type="NCBI Taxonomy" id="441375"/>
    <lineage>
        <taxon>Eukaryota</taxon>
        <taxon>Sar</taxon>
        <taxon>Alveolata</taxon>
        <taxon>Apicomplexa</taxon>
        <taxon>Conoidasida</taxon>
        <taxon>Coccidia</taxon>
        <taxon>Eucoccidiorida</taxon>
        <taxon>Eimeriorina</taxon>
        <taxon>Cryptosporidiidae</taxon>
        <taxon>Cryptosporidium</taxon>
    </lineage>
</organism>
<feature type="compositionally biased region" description="Basic and acidic residues" evidence="2">
    <location>
        <begin position="893"/>
        <end position="908"/>
    </location>
</feature>
<dbReference type="PANTHER" id="PTHR10796">
    <property type="entry name" value="PATCHED-RELATED"/>
    <property type="match status" value="1"/>
</dbReference>
<keyword evidence="3" id="KW-1133">Transmembrane helix</keyword>
<dbReference type="SUPFAM" id="SSF82866">
    <property type="entry name" value="Multidrug efflux transporter AcrB transmembrane domain"/>
    <property type="match status" value="2"/>
</dbReference>
<feature type="transmembrane region" description="Helical" evidence="3">
    <location>
        <begin position="667"/>
        <end position="685"/>
    </location>
</feature>